<evidence type="ECO:0000313" key="4">
    <source>
        <dbReference type="Proteomes" id="UP001058003"/>
    </source>
</evidence>
<protein>
    <recommendedName>
        <fullName evidence="2">Glyoxalase-like domain-containing protein</fullName>
    </recommendedName>
</protein>
<keyword evidence="4" id="KW-1185">Reference proteome</keyword>
<evidence type="ECO:0000259" key="2">
    <source>
        <dbReference type="Pfam" id="PF18029"/>
    </source>
</evidence>
<dbReference type="AlphaFoldDB" id="A0A9Q9MNN2"/>
<dbReference type="Gene3D" id="3.10.180.10">
    <property type="entry name" value="2,3-Dihydroxybiphenyl 1,2-Dioxygenase, domain 1"/>
    <property type="match status" value="1"/>
</dbReference>
<dbReference type="InterPro" id="IPR041581">
    <property type="entry name" value="Glyoxalase_6"/>
</dbReference>
<dbReference type="EMBL" id="CP073767">
    <property type="protein sequence ID" value="UWZ59561.1"/>
    <property type="molecule type" value="Genomic_DNA"/>
</dbReference>
<dbReference type="KEGG" id="daur:Daura_15035"/>
<feature type="domain" description="Glyoxalase-like" evidence="2">
    <location>
        <begin position="10"/>
        <end position="106"/>
    </location>
</feature>
<dbReference type="Proteomes" id="UP001058003">
    <property type="component" value="Chromosome"/>
</dbReference>
<organism evidence="3 4">
    <name type="scientific">Dactylosporangium aurantiacum</name>
    <dbReference type="NCBI Taxonomy" id="35754"/>
    <lineage>
        <taxon>Bacteria</taxon>
        <taxon>Bacillati</taxon>
        <taxon>Actinomycetota</taxon>
        <taxon>Actinomycetes</taxon>
        <taxon>Micromonosporales</taxon>
        <taxon>Micromonosporaceae</taxon>
        <taxon>Dactylosporangium</taxon>
    </lineage>
</organism>
<dbReference type="RefSeq" id="WP_211273593.1">
    <property type="nucleotide sequence ID" value="NZ_CP073767.1"/>
</dbReference>
<dbReference type="InterPro" id="IPR029068">
    <property type="entry name" value="Glyas_Bleomycin-R_OHBP_Dase"/>
</dbReference>
<dbReference type="Pfam" id="PF18029">
    <property type="entry name" value="Glyoxalase_6"/>
    <property type="match status" value="1"/>
</dbReference>
<evidence type="ECO:0000256" key="1">
    <source>
        <dbReference type="SAM" id="MobiDB-lite"/>
    </source>
</evidence>
<feature type="region of interest" description="Disordered" evidence="1">
    <location>
        <begin position="132"/>
        <end position="180"/>
    </location>
</feature>
<evidence type="ECO:0000313" key="3">
    <source>
        <dbReference type="EMBL" id="UWZ59561.1"/>
    </source>
</evidence>
<proteinExistence type="predicted"/>
<gene>
    <name evidence="3" type="ORF">Daura_15035</name>
</gene>
<dbReference type="SUPFAM" id="SSF54593">
    <property type="entry name" value="Glyoxalase/Bleomycin resistance protein/Dihydroxybiphenyl dioxygenase"/>
    <property type="match status" value="1"/>
</dbReference>
<accession>A0A9Q9MNN2</accession>
<reference evidence="3" key="1">
    <citation type="submission" date="2021-04" db="EMBL/GenBank/DDBJ databases">
        <title>Dactylosporangium aurantiacum NRRL B-8018 full assembly.</title>
        <authorList>
            <person name="Hartkoorn R.C."/>
            <person name="Beaudoing E."/>
            <person name="Hot D."/>
        </authorList>
    </citation>
    <scope>NUCLEOTIDE SEQUENCE</scope>
    <source>
        <strain evidence="3">NRRL B-8018</strain>
    </source>
</reference>
<name>A0A9Q9MNN2_9ACTN</name>
<feature type="compositionally biased region" description="Low complexity" evidence="1">
    <location>
        <begin position="142"/>
        <end position="160"/>
    </location>
</feature>
<sequence>MSDTIRLSGVTVNAPDAVALARFYAVVTGGVERGNSRWATATGPHADIALQQVDNFRRPVWPAGAVPMQMHLDSFVDDFATTGARVLAAGATRLDCSPTPKKVLSDDGKDEVSDPIPLNADRRVAELHVVGGELAEKGRLPSPMTTGTRSTATSSSSPSSRHCRAMVPPVTETMRSPAIP</sequence>